<evidence type="ECO:0000259" key="2">
    <source>
        <dbReference type="PROSITE" id="PS50004"/>
    </source>
</evidence>
<feature type="compositionally biased region" description="Low complexity" evidence="1">
    <location>
        <begin position="455"/>
        <end position="465"/>
    </location>
</feature>
<dbReference type="InParanoid" id="A0A1Y2AZ05"/>
<feature type="region of interest" description="Disordered" evidence="1">
    <location>
        <begin position="355"/>
        <end position="386"/>
    </location>
</feature>
<evidence type="ECO:0000313" key="4">
    <source>
        <dbReference type="Proteomes" id="UP000193986"/>
    </source>
</evidence>
<dbReference type="SUPFAM" id="SSF49562">
    <property type="entry name" value="C2 domain (Calcium/lipid-binding domain, CaLB)"/>
    <property type="match status" value="1"/>
</dbReference>
<dbReference type="InterPro" id="IPR035892">
    <property type="entry name" value="C2_domain_sf"/>
</dbReference>
<proteinExistence type="predicted"/>
<feature type="compositionally biased region" description="Basic and acidic residues" evidence="1">
    <location>
        <begin position="468"/>
        <end position="497"/>
    </location>
</feature>
<dbReference type="Pfam" id="PF00168">
    <property type="entry name" value="C2"/>
    <property type="match status" value="1"/>
</dbReference>
<dbReference type="AlphaFoldDB" id="A0A1Y2AZ05"/>
<dbReference type="Proteomes" id="UP000193986">
    <property type="component" value="Unassembled WGS sequence"/>
</dbReference>
<feature type="compositionally biased region" description="Basic and acidic residues" evidence="1">
    <location>
        <begin position="504"/>
        <end position="519"/>
    </location>
</feature>
<evidence type="ECO:0000256" key="1">
    <source>
        <dbReference type="SAM" id="MobiDB-lite"/>
    </source>
</evidence>
<gene>
    <name evidence="3" type="ORF">BCR39DRAFT_506164</name>
</gene>
<feature type="domain" description="C2" evidence="2">
    <location>
        <begin position="5"/>
        <end position="135"/>
    </location>
</feature>
<comment type="caution">
    <text evidence="3">The sequence shown here is derived from an EMBL/GenBank/DDBJ whole genome shotgun (WGS) entry which is preliminary data.</text>
</comment>
<name>A0A1Y2AZ05_9TREE</name>
<feature type="compositionally biased region" description="Basic and acidic residues" evidence="1">
    <location>
        <begin position="440"/>
        <end position="450"/>
    </location>
</feature>
<accession>A0A1Y2AZ05</accession>
<organism evidence="3 4">
    <name type="scientific">Naematelia encephala</name>
    <dbReference type="NCBI Taxonomy" id="71784"/>
    <lineage>
        <taxon>Eukaryota</taxon>
        <taxon>Fungi</taxon>
        <taxon>Dikarya</taxon>
        <taxon>Basidiomycota</taxon>
        <taxon>Agaricomycotina</taxon>
        <taxon>Tremellomycetes</taxon>
        <taxon>Tremellales</taxon>
        <taxon>Naemateliaceae</taxon>
        <taxon>Naematelia</taxon>
    </lineage>
</organism>
<dbReference type="STRING" id="71784.A0A1Y2AZ05"/>
<reference evidence="3 4" key="1">
    <citation type="submission" date="2016-07" db="EMBL/GenBank/DDBJ databases">
        <title>Pervasive Adenine N6-methylation of Active Genes in Fungi.</title>
        <authorList>
            <consortium name="DOE Joint Genome Institute"/>
            <person name="Mondo S.J."/>
            <person name="Dannebaum R.O."/>
            <person name="Kuo R.C."/>
            <person name="Labutti K."/>
            <person name="Haridas S."/>
            <person name="Kuo A."/>
            <person name="Salamov A."/>
            <person name="Ahrendt S.R."/>
            <person name="Lipzen A."/>
            <person name="Sullivan W."/>
            <person name="Andreopoulos W.B."/>
            <person name="Clum A."/>
            <person name="Lindquist E."/>
            <person name="Daum C."/>
            <person name="Ramamoorthy G.K."/>
            <person name="Gryganskyi A."/>
            <person name="Culley D."/>
            <person name="Magnuson J.K."/>
            <person name="James T.Y."/>
            <person name="O'Malley M.A."/>
            <person name="Stajich J.E."/>
            <person name="Spatafora J.W."/>
            <person name="Visel A."/>
            <person name="Grigoriev I.V."/>
        </authorList>
    </citation>
    <scope>NUCLEOTIDE SEQUENCE [LARGE SCALE GENOMIC DNA]</scope>
    <source>
        <strain evidence="3 4">68-887.2</strain>
    </source>
</reference>
<dbReference type="InterPro" id="IPR000008">
    <property type="entry name" value="C2_dom"/>
</dbReference>
<dbReference type="PANTHER" id="PTHR47800:SF5">
    <property type="entry name" value="FER-1-LIKE PROTEIN 6"/>
    <property type="match status" value="1"/>
</dbReference>
<dbReference type="EMBL" id="MCFC01000036">
    <property type="protein sequence ID" value="ORY27811.1"/>
    <property type="molecule type" value="Genomic_DNA"/>
</dbReference>
<dbReference type="Gene3D" id="2.60.40.150">
    <property type="entry name" value="C2 domain"/>
    <property type="match status" value="1"/>
</dbReference>
<sequence>MPDKQPAGGYDSTSLNPSTEPTYTVRIKFHRATNVPISDFGSASSDPFIIAQLNTGRPTRHDYDPPLRFRSNTSHRTREPEFNASWVVAGITKSGFTLKVHLYDEDPGDHDDRLGKLEIETGPIREGWRLEEKEYKVHKTGANFRAYAFRSCMTIVHPKQELHARLAISIEVLGKTKEEVGKAYTVNNFWWVHYSPLIGRLAGTKAKVNGVEQYDFQANEMQLQGPVPNELYHRYVEFKTFVAGMFTGKGLRGKVLHNALHHQHERIYNFDRKTLYGELEGPGEAMTLQFLDMVHYDQGGRIFTYVITLDGMFRFTETGKEFGIDLLSKHTMHSDVNIYIAWSGEFLVRRLAHPSESADDPNQHTHPAEHVAGGPPDEGPPKDPRYYELIIDNDSGTYRPNADLIPVFKKFLNKNFPGLQVVVKSCTDDELTKIKDDQKKIKKEEGDHRVYGQGSQSSSISTSDAESLDQRAQDMDNEHTGKLEKVADALENPKDTVKGIIPGEKGKEERERAEDNDVE</sequence>
<dbReference type="OrthoDB" id="73919at2759"/>
<protein>
    <recommendedName>
        <fullName evidence="2">C2 domain-containing protein</fullName>
    </recommendedName>
</protein>
<dbReference type="PROSITE" id="PS50004">
    <property type="entry name" value="C2"/>
    <property type="match status" value="1"/>
</dbReference>
<dbReference type="GO" id="GO:0010628">
    <property type="term" value="P:positive regulation of gene expression"/>
    <property type="evidence" value="ECO:0007669"/>
    <property type="project" value="TreeGrafter"/>
</dbReference>
<keyword evidence="4" id="KW-1185">Reference proteome</keyword>
<dbReference type="SMART" id="SM00239">
    <property type="entry name" value="C2"/>
    <property type="match status" value="1"/>
</dbReference>
<dbReference type="PANTHER" id="PTHR47800">
    <property type="entry name" value="C2 DOMAIN-CONTAINING PROTEIN"/>
    <property type="match status" value="1"/>
</dbReference>
<evidence type="ECO:0000313" key="3">
    <source>
        <dbReference type="EMBL" id="ORY27811.1"/>
    </source>
</evidence>
<feature type="region of interest" description="Disordered" evidence="1">
    <location>
        <begin position="440"/>
        <end position="519"/>
    </location>
</feature>